<dbReference type="EnsemblMetazoa" id="ACHR004247-RA">
    <property type="protein sequence ID" value="ACHR004247-PA"/>
    <property type="gene ID" value="ACHR004247"/>
</dbReference>
<accession>A0A182K0G5</accession>
<keyword evidence="2" id="KW-0677">Repeat</keyword>
<evidence type="ECO:0000256" key="2">
    <source>
        <dbReference type="ARBA" id="ARBA00022737"/>
    </source>
</evidence>
<dbReference type="Proteomes" id="UP000075881">
    <property type="component" value="Unassembled WGS sequence"/>
</dbReference>
<dbReference type="SUPFAM" id="SSF52058">
    <property type="entry name" value="L domain-like"/>
    <property type="match status" value="1"/>
</dbReference>
<keyword evidence="1" id="KW-0433">Leucine-rich repeat</keyword>
<dbReference type="Pfam" id="PF00560">
    <property type="entry name" value="LRR_1"/>
    <property type="match status" value="1"/>
</dbReference>
<evidence type="ECO:0008006" key="5">
    <source>
        <dbReference type="Google" id="ProtNLM"/>
    </source>
</evidence>
<dbReference type="AlphaFoldDB" id="A0A182K0G5"/>
<keyword evidence="4" id="KW-1185">Reference proteome</keyword>
<organism evidence="3 4">
    <name type="scientific">Anopheles christyi</name>
    <dbReference type="NCBI Taxonomy" id="43041"/>
    <lineage>
        <taxon>Eukaryota</taxon>
        <taxon>Metazoa</taxon>
        <taxon>Ecdysozoa</taxon>
        <taxon>Arthropoda</taxon>
        <taxon>Hexapoda</taxon>
        <taxon>Insecta</taxon>
        <taxon>Pterygota</taxon>
        <taxon>Neoptera</taxon>
        <taxon>Endopterygota</taxon>
        <taxon>Diptera</taxon>
        <taxon>Nematocera</taxon>
        <taxon>Culicoidea</taxon>
        <taxon>Culicidae</taxon>
        <taxon>Anophelinae</taxon>
        <taxon>Anopheles</taxon>
    </lineage>
</organism>
<dbReference type="InterPro" id="IPR032675">
    <property type="entry name" value="LRR_dom_sf"/>
</dbReference>
<reference evidence="4" key="1">
    <citation type="submission" date="2013-03" db="EMBL/GenBank/DDBJ databases">
        <title>The Genome Sequence of Anopheles christyi ACHKN1017.</title>
        <authorList>
            <consortium name="The Broad Institute Genomics Platform"/>
            <person name="Neafsey D.E."/>
            <person name="Besansky N."/>
            <person name="Walker B."/>
            <person name="Young S.K."/>
            <person name="Zeng Q."/>
            <person name="Gargeya S."/>
            <person name="Fitzgerald M."/>
            <person name="Haas B."/>
            <person name="Abouelleil A."/>
            <person name="Allen A.W."/>
            <person name="Alvarado L."/>
            <person name="Arachchi H.M."/>
            <person name="Berlin A.M."/>
            <person name="Chapman S.B."/>
            <person name="Gainer-Dewar J."/>
            <person name="Goldberg J."/>
            <person name="Griggs A."/>
            <person name="Gujja S."/>
            <person name="Hansen M."/>
            <person name="Howarth C."/>
            <person name="Imamovic A."/>
            <person name="Ireland A."/>
            <person name="Larimer J."/>
            <person name="McCowan C."/>
            <person name="Murphy C."/>
            <person name="Pearson M."/>
            <person name="Poon T.W."/>
            <person name="Priest M."/>
            <person name="Roberts A."/>
            <person name="Saif S."/>
            <person name="Shea T."/>
            <person name="Sisk P."/>
            <person name="Sykes S."/>
            <person name="Wortman J."/>
            <person name="Nusbaum C."/>
            <person name="Birren B."/>
        </authorList>
    </citation>
    <scope>NUCLEOTIDE SEQUENCE [LARGE SCALE GENOMIC DNA]</scope>
    <source>
        <strain evidence="4">ACHKN1017</strain>
    </source>
</reference>
<reference evidence="3" key="2">
    <citation type="submission" date="2020-05" db="UniProtKB">
        <authorList>
            <consortium name="EnsemblMetazoa"/>
        </authorList>
    </citation>
    <scope>IDENTIFICATION</scope>
    <source>
        <strain evidence="3">ACHKN1017</strain>
    </source>
</reference>
<protein>
    <recommendedName>
        <fullName evidence="5">Leucine rich immune protein (Coil-less)</fullName>
    </recommendedName>
</protein>
<dbReference type="Pfam" id="PF13855">
    <property type="entry name" value="LRR_8"/>
    <property type="match status" value="1"/>
</dbReference>
<dbReference type="STRING" id="43041.A0A182K0G5"/>
<dbReference type="Gene3D" id="3.80.10.10">
    <property type="entry name" value="Ribonuclease Inhibitor"/>
    <property type="match status" value="3"/>
</dbReference>
<evidence type="ECO:0000313" key="4">
    <source>
        <dbReference type="Proteomes" id="UP000075881"/>
    </source>
</evidence>
<sequence length="403" mass="44953">MLTDGFTTLRNITPNRYYSVLVDMLRLPNSPSGPFLARMSELFNKLELRVYHDAVFQIPPGTFLTSILIIDAKPLKQLLVGAGDNNVTELSIYGCGLEHVPQTIGNLPLLQDLTFTECALRNFSFDAFGRNRQLRVLDLSYNEIESIYPSNGVIPLAIEYLYLSSNRLENLDMSAFVSLANLAMVDLRKNNLAKVASDRTISWPAMDMLDVSYNRMRTIDLQWLSAPNLKRLILSNNLFEKIPERLRRFPNLQLLGIGDNNLASIVDLAPLNGLPALNSIDLSNNPKVRVMRSSRPVRLPLLDTLYAEYCSLNRFNTSGIDLPSISFISFSHNNFSTVPPLGQAFPSIQSFSLFNNPIPCSVLKARTELILAGKLIMGQPQDASQCSDGSIQFANSLILCCKT</sequence>
<dbReference type="PANTHER" id="PTHR45617">
    <property type="entry name" value="LEUCINE RICH REPEAT FAMILY PROTEIN"/>
    <property type="match status" value="1"/>
</dbReference>
<name>A0A182K0G5_9DIPT</name>
<dbReference type="InterPro" id="IPR001611">
    <property type="entry name" value="Leu-rich_rpt"/>
</dbReference>
<evidence type="ECO:0000313" key="3">
    <source>
        <dbReference type="EnsemblMetazoa" id="ACHR004247-PA"/>
    </source>
</evidence>
<dbReference type="PROSITE" id="PS51450">
    <property type="entry name" value="LRR"/>
    <property type="match status" value="2"/>
</dbReference>
<proteinExistence type="predicted"/>
<evidence type="ECO:0000256" key="1">
    <source>
        <dbReference type="ARBA" id="ARBA00022614"/>
    </source>
</evidence>
<dbReference type="VEuPathDB" id="VectorBase:ACHR004247"/>